<dbReference type="EMBL" id="RBWV01000009">
    <property type="protein sequence ID" value="RKS80287.1"/>
    <property type="molecule type" value="Genomic_DNA"/>
</dbReference>
<dbReference type="PANTHER" id="PTHR24320">
    <property type="entry name" value="RETINOL DEHYDROGENASE"/>
    <property type="match status" value="1"/>
</dbReference>
<dbReference type="RefSeq" id="WP_121191993.1">
    <property type="nucleotide sequence ID" value="NZ_RBWV01000009.1"/>
</dbReference>
<dbReference type="InterPro" id="IPR002347">
    <property type="entry name" value="SDR_fam"/>
</dbReference>
<reference evidence="3 4" key="1">
    <citation type="submission" date="2018-10" db="EMBL/GenBank/DDBJ databases">
        <title>Genomic Encyclopedia of Archaeal and Bacterial Type Strains, Phase II (KMG-II): from individual species to whole genera.</title>
        <authorList>
            <person name="Goeker M."/>
        </authorList>
    </citation>
    <scope>NUCLEOTIDE SEQUENCE [LARGE SCALE GENOMIC DNA]</scope>
    <source>
        <strain evidence="3 4">RP-AC37</strain>
    </source>
</reference>
<organism evidence="3 4">
    <name type="scientific">Motilibacter peucedani</name>
    <dbReference type="NCBI Taxonomy" id="598650"/>
    <lineage>
        <taxon>Bacteria</taxon>
        <taxon>Bacillati</taxon>
        <taxon>Actinomycetota</taxon>
        <taxon>Actinomycetes</taxon>
        <taxon>Motilibacterales</taxon>
        <taxon>Motilibacteraceae</taxon>
        <taxon>Motilibacter</taxon>
    </lineage>
</organism>
<protein>
    <submittedName>
        <fullName evidence="3">NAD(P)-dependent dehydrogenase (Short-subunit alcohol dehydrogenase family)</fullName>
    </submittedName>
</protein>
<dbReference type="PANTHER" id="PTHR24320:SF274">
    <property type="entry name" value="CHAIN DEHYDROGENASE, PUTATIVE (AFU_ORTHOLOGUE AFUA_4G00440)-RELATED"/>
    <property type="match status" value="1"/>
</dbReference>
<evidence type="ECO:0000313" key="3">
    <source>
        <dbReference type="EMBL" id="RKS80287.1"/>
    </source>
</evidence>
<accession>A0A420XU49</accession>
<dbReference type="Gene3D" id="3.40.50.720">
    <property type="entry name" value="NAD(P)-binding Rossmann-like Domain"/>
    <property type="match status" value="1"/>
</dbReference>
<dbReference type="PRINTS" id="PR00081">
    <property type="entry name" value="GDHRDH"/>
</dbReference>
<dbReference type="AlphaFoldDB" id="A0A420XU49"/>
<keyword evidence="4" id="KW-1185">Reference proteome</keyword>
<gene>
    <name evidence="3" type="ORF">CLV35_0713</name>
</gene>
<dbReference type="InterPro" id="IPR036291">
    <property type="entry name" value="NAD(P)-bd_dom_sf"/>
</dbReference>
<evidence type="ECO:0000256" key="2">
    <source>
        <dbReference type="ARBA" id="ARBA00023002"/>
    </source>
</evidence>
<name>A0A420XU49_9ACTN</name>
<keyword evidence="2" id="KW-0560">Oxidoreductase</keyword>
<dbReference type="GO" id="GO:0016491">
    <property type="term" value="F:oxidoreductase activity"/>
    <property type="evidence" value="ECO:0007669"/>
    <property type="project" value="UniProtKB-KW"/>
</dbReference>
<dbReference type="Pfam" id="PF00106">
    <property type="entry name" value="adh_short"/>
    <property type="match status" value="1"/>
</dbReference>
<dbReference type="SUPFAM" id="SSF51735">
    <property type="entry name" value="NAD(P)-binding Rossmann-fold domains"/>
    <property type="match status" value="1"/>
</dbReference>
<dbReference type="InParanoid" id="A0A420XU49"/>
<dbReference type="OrthoDB" id="9785826at2"/>
<sequence>MPRVLVTGSTQGIGLQTARDLVAAGADVVLHARTPEKAEQAQRDVPGASGVVVGDLSSVDALREVAEQAAEEGAYDAVIHNAGLGASPTRVETADGLSEIFAVNVLAPYVLTALLPPPRRLVLLTSGLQAQGKLRLDDLQWSSRRWHGMQAYSDSKLHDVVLALWFARRWPQVSSNAVDPGWIKTRMGGAGATDELPEGAETQVWLATSDEPAALGSGRYLRRRRELEPNPQALDESLQDALVERLAELSGVQPPT</sequence>
<comment type="caution">
    <text evidence="3">The sequence shown here is derived from an EMBL/GenBank/DDBJ whole genome shotgun (WGS) entry which is preliminary data.</text>
</comment>
<comment type="similarity">
    <text evidence="1">Belongs to the short-chain dehydrogenases/reductases (SDR) family.</text>
</comment>
<dbReference type="Proteomes" id="UP000281955">
    <property type="component" value="Unassembled WGS sequence"/>
</dbReference>
<evidence type="ECO:0000256" key="1">
    <source>
        <dbReference type="ARBA" id="ARBA00006484"/>
    </source>
</evidence>
<proteinExistence type="inferred from homology"/>
<evidence type="ECO:0000313" key="4">
    <source>
        <dbReference type="Proteomes" id="UP000281955"/>
    </source>
</evidence>